<gene>
    <name evidence="2" type="ORF">ABZ921_39245</name>
</gene>
<name>A0ABV3C097_9ACTN</name>
<protein>
    <submittedName>
        <fullName evidence="2">Aminoglycoside phosphotransferase family protein</fullName>
    </submittedName>
</protein>
<dbReference type="Proteomes" id="UP001551176">
    <property type="component" value="Unassembled WGS sequence"/>
</dbReference>
<evidence type="ECO:0000313" key="2">
    <source>
        <dbReference type="EMBL" id="MEU6826677.1"/>
    </source>
</evidence>
<dbReference type="EMBL" id="JBEYXV010000029">
    <property type="protein sequence ID" value="MEU6826677.1"/>
    <property type="molecule type" value="Genomic_DNA"/>
</dbReference>
<accession>A0ABV3C097</accession>
<dbReference type="RefSeq" id="WP_359358052.1">
    <property type="nucleotide sequence ID" value="NZ_JBEYXV010000029.1"/>
</dbReference>
<evidence type="ECO:0000313" key="3">
    <source>
        <dbReference type="Proteomes" id="UP001551176"/>
    </source>
</evidence>
<comment type="caution">
    <text evidence="2">The sequence shown here is derived from an EMBL/GenBank/DDBJ whole genome shotgun (WGS) entry which is preliminary data.</text>
</comment>
<organism evidence="2 3">
    <name type="scientific">Streptomyces atriruber</name>
    <dbReference type="NCBI Taxonomy" id="545121"/>
    <lineage>
        <taxon>Bacteria</taxon>
        <taxon>Bacillati</taxon>
        <taxon>Actinomycetota</taxon>
        <taxon>Actinomycetes</taxon>
        <taxon>Kitasatosporales</taxon>
        <taxon>Streptomycetaceae</taxon>
        <taxon>Streptomyces</taxon>
    </lineage>
</organism>
<evidence type="ECO:0000256" key="1">
    <source>
        <dbReference type="SAM" id="MobiDB-lite"/>
    </source>
</evidence>
<dbReference type="InterPro" id="IPR011009">
    <property type="entry name" value="Kinase-like_dom_sf"/>
</dbReference>
<proteinExistence type="predicted"/>
<dbReference type="Pfam" id="PF04655">
    <property type="entry name" value="APH_6_hur"/>
    <property type="match status" value="1"/>
</dbReference>
<feature type="region of interest" description="Disordered" evidence="1">
    <location>
        <begin position="1"/>
        <end position="24"/>
    </location>
</feature>
<dbReference type="SUPFAM" id="SSF56112">
    <property type="entry name" value="Protein kinase-like (PK-like)"/>
    <property type="match status" value="1"/>
</dbReference>
<reference evidence="2 3" key="1">
    <citation type="submission" date="2024-06" db="EMBL/GenBank/DDBJ databases">
        <title>The Natural Products Discovery Center: Release of the First 8490 Sequenced Strains for Exploring Actinobacteria Biosynthetic Diversity.</title>
        <authorList>
            <person name="Kalkreuter E."/>
            <person name="Kautsar S.A."/>
            <person name="Yang D."/>
            <person name="Bader C.D."/>
            <person name="Teijaro C.N."/>
            <person name="Fluegel L."/>
            <person name="Davis C.M."/>
            <person name="Simpson J.R."/>
            <person name="Lauterbach L."/>
            <person name="Steele A.D."/>
            <person name="Gui C."/>
            <person name="Meng S."/>
            <person name="Li G."/>
            <person name="Viehrig K."/>
            <person name="Ye F."/>
            <person name="Su P."/>
            <person name="Kiefer A.F."/>
            <person name="Nichols A."/>
            <person name="Cepeda A.J."/>
            <person name="Yan W."/>
            <person name="Fan B."/>
            <person name="Jiang Y."/>
            <person name="Adhikari A."/>
            <person name="Zheng C.-J."/>
            <person name="Schuster L."/>
            <person name="Cowan T.M."/>
            <person name="Smanski M.J."/>
            <person name="Chevrette M.G."/>
            <person name="De Carvalho L.P.S."/>
            <person name="Shen B."/>
        </authorList>
    </citation>
    <scope>NUCLEOTIDE SEQUENCE [LARGE SCALE GENOMIC DNA]</scope>
    <source>
        <strain evidence="2 3">NPDC046838</strain>
    </source>
</reference>
<dbReference type="Gene3D" id="3.90.1200.10">
    <property type="match status" value="1"/>
</dbReference>
<sequence length="343" mass="37055">MREESREGSCEGSHDESREGSVEVTSVVRRRAERLGPVGEKWLAELPALIADLERQWSVVVGPPLRAGAGGYVARARTESGRAAVLKLALPEATGAGQIPTLLRAEGDGYVHVLRHDTDRFALLMEHLGEPLSELALTPERQIAVLCATLRRAWRVPRSPGPAQSLGEDKATGLAVLVEQLWKELGRPCSGAAYDRAMAYAERRAAAHRPSRAVVVHGDPHPDNLLRVPTPRAGAESGFVFVDPDGFLADPSYDLGVVLRDWCAELLAGDAPRLARRYCALLAEESGADATAVWEWGYLERVSTALYLFAHGAEAASRPYFETAEILADVGPPGPVPHGFRPA</sequence>
<dbReference type="InterPro" id="IPR006748">
    <property type="entry name" value="NH2Glyco/OHUrea_AB-resist_kin"/>
</dbReference>
<keyword evidence="3" id="KW-1185">Reference proteome</keyword>
<feature type="compositionally biased region" description="Basic and acidic residues" evidence="1">
    <location>
        <begin position="1"/>
        <end position="21"/>
    </location>
</feature>